<comment type="caution">
    <text evidence="8">The sequence shown here is derived from an EMBL/GenBank/DDBJ whole genome shotgun (WGS) entry which is preliminary data.</text>
</comment>
<accession>L9WDD3</accession>
<feature type="domain" description="Core-binding (CB)" evidence="7">
    <location>
        <begin position="1"/>
        <end position="78"/>
    </location>
</feature>
<evidence type="ECO:0000259" key="7">
    <source>
        <dbReference type="PROSITE" id="PS51900"/>
    </source>
</evidence>
<dbReference type="PROSITE" id="PS51898">
    <property type="entry name" value="TYR_RECOMBINASE"/>
    <property type="match status" value="1"/>
</dbReference>
<feature type="region of interest" description="Disordered" evidence="5">
    <location>
        <begin position="281"/>
        <end position="324"/>
    </location>
</feature>
<dbReference type="Gene3D" id="1.10.443.10">
    <property type="entry name" value="Intergrase catalytic core"/>
    <property type="match status" value="1"/>
</dbReference>
<dbReference type="InterPro" id="IPR044068">
    <property type="entry name" value="CB"/>
</dbReference>
<keyword evidence="1" id="KW-0229">DNA integration</keyword>
<organism evidence="8 9">
    <name type="scientific">Natronorubrum sulfidifaciens JCM 14089</name>
    <dbReference type="NCBI Taxonomy" id="1230460"/>
    <lineage>
        <taxon>Archaea</taxon>
        <taxon>Methanobacteriati</taxon>
        <taxon>Methanobacteriota</taxon>
        <taxon>Stenosarchaea group</taxon>
        <taxon>Halobacteria</taxon>
        <taxon>Halobacteriales</taxon>
        <taxon>Natrialbaceae</taxon>
        <taxon>Natronorubrum</taxon>
    </lineage>
</organism>
<sequence length="324" mass="37274">MKRYLKRKEAHVSEKTLYNYTTALTRFMEYLDKREITNMAEIDSDEIAKFEEWRLENVKPITCRNDMRTVKNFIQFCESIQAVPIGLHELVNITKVDSDDEISDEYLTRDEAVAILDYLEKYEYASLRHVIVLLLWKCGMRIGGLRALDLDDYDDVRPAIGLRHRPDSGTPLKRKSSSERDVIITPEAAEIVDDYIENTRPNVTDDHGREPLIATTHGRAGRTAITKHVYMATKPCYYNGESCPFDEDPDTCEATQWRHASKCPGSVSPHALRRGYVTAARNAGQPKEVTSERVNMSGKILDKHYDKGSHDDKAERRRDFLKDI</sequence>
<dbReference type="GO" id="GO:0006310">
    <property type="term" value="P:DNA recombination"/>
    <property type="evidence" value="ECO:0007669"/>
    <property type="project" value="UniProtKB-KW"/>
</dbReference>
<evidence type="ECO:0000256" key="4">
    <source>
        <dbReference type="PROSITE-ProRule" id="PRU01248"/>
    </source>
</evidence>
<gene>
    <name evidence="8" type="ORF">C495_03472</name>
</gene>
<proteinExistence type="predicted"/>
<dbReference type="STRING" id="1230460.C495_03472"/>
<dbReference type="eggNOG" id="arCOG01250">
    <property type="taxonomic scope" value="Archaea"/>
</dbReference>
<dbReference type="Gene3D" id="1.10.150.130">
    <property type="match status" value="1"/>
</dbReference>
<dbReference type="InterPro" id="IPR013762">
    <property type="entry name" value="Integrase-like_cat_sf"/>
</dbReference>
<evidence type="ECO:0000256" key="3">
    <source>
        <dbReference type="ARBA" id="ARBA00023172"/>
    </source>
</evidence>
<dbReference type="GO" id="GO:0003677">
    <property type="term" value="F:DNA binding"/>
    <property type="evidence" value="ECO:0007669"/>
    <property type="project" value="UniProtKB-UniRule"/>
</dbReference>
<feature type="compositionally biased region" description="Basic and acidic residues" evidence="5">
    <location>
        <begin position="300"/>
        <end position="324"/>
    </location>
</feature>
<evidence type="ECO:0000313" key="9">
    <source>
        <dbReference type="Proteomes" id="UP000011661"/>
    </source>
</evidence>
<dbReference type="PROSITE" id="PS51900">
    <property type="entry name" value="CB"/>
    <property type="match status" value="1"/>
</dbReference>
<dbReference type="CDD" id="cd00397">
    <property type="entry name" value="DNA_BRE_C"/>
    <property type="match status" value="1"/>
</dbReference>
<dbReference type="InterPro" id="IPR004107">
    <property type="entry name" value="Integrase_SAM-like_N"/>
</dbReference>
<keyword evidence="3" id="KW-0233">DNA recombination</keyword>
<keyword evidence="2 4" id="KW-0238">DNA-binding</keyword>
<reference evidence="8 9" key="1">
    <citation type="journal article" date="2014" name="PLoS Genet.">
        <title>Phylogenetically driven sequencing of extremely halophilic archaea reveals strategies for static and dynamic osmo-response.</title>
        <authorList>
            <person name="Becker E.A."/>
            <person name="Seitzer P.M."/>
            <person name="Tritt A."/>
            <person name="Larsen D."/>
            <person name="Krusor M."/>
            <person name="Yao A.I."/>
            <person name="Wu D."/>
            <person name="Madern D."/>
            <person name="Eisen J.A."/>
            <person name="Darling A.E."/>
            <person name="Facciotti M.T."/>
        </authorList>
    </citation>
    <scope>NUCLEOTIDE SEQUENCE [LARGE SCALE GENOMIC DNA]</scope>
    <source>
        <strain evidence="8 9">JCM 14089</strain>
    </source>
</reference>
<feature type="domain" description="Tyr recombinase" evidence="6">
    <location>
        <begin position="102"/>
        <end position="318"/>
    </location>
</feature>
<dbReference type="InterPro" id="IPR011010">
    <property type="entry name" value="DNA_brk_join_enz"/>
</dbReference>
<dbReference type="PATRIC" id="fig|1230460.4.peg.701"/>
<evidence type="ECO:0000256" key="2">
    <source>
        <dbReference type="ARBA" id="ARBA00023125"/>
    </source>
</evidence>
<evidence type="ECO:0000313" key="8">
    <source>
        <dbReference type="EMBL" id="ELY47286.1"/>
    </source>
</evidence>
<evidence type="ECO:0000256" key="1">
    <source>
        <dbReference type="ARBA" id="ARBA00022908"/>
    </source>
</evidence>
<dbReference type="InterPro" id="IPR010998">
    <property type="entry name" value="Integrase_recombinase_N"/>
</dbReference>
<dbReference type="EMBL" id="AOHX01000026">
    <property type="protein sequence ID" value="ELY47286.1"/>
    <property type="molecule type" value="Genomic_DNA"/>
</dbReference>
<dbReference type="GO" id="GO:0015074">
    <property type="term" value="P:DNA integration"/>
    <property type="evidence" value="ECO:0007669"/>
    <property type="project" value="UniProtKB-KW"/>
</dbReference>
<name>L9WDD3_9EURY</name>
<dbReference type="AlphaFoldDB" id="L9WDD3"/>
<dbReference type="SUPFAM" id="SSF56349">
    <property type="entry name" value="DNA breaking-rejoining enzymes"/>
    <property type="match status" value="1"/>
</dbReference>
<dbReference type="Proteomes" id="UP000011661">
    <property type="component" value="Unassembled WGS sequence"/>
</dbReference>
<keyword evidence="9" id="KW-1185">Reference proteome</keyword>
<dbReference type="PANTHER" id="PTHR30349:SF41">
    <property type="entry name" value="INTEGRASE_RECOMBINASE PROTEIN MJ0367-RELATED"/>
    <property type="match status" value="1"/>
</dbReference>
<evidence type="ECO:0000259" key="6">
    <source>
        <dbReference type="PROSITE" id="PS51898"/>
    </source>
</evidence>
<evidence type="ECO:0000256" key="5">
    <source>
        <dbReference type="SAM" id="MobiDB-lite"/>
    </source>
</evidence>
<protein>
    <submittedName>
        <fullName evidence="8">Phage integrase/site-specific recombinase</fullName>
    </submittedName>
</protein>
<dbReference type="InterPro" id="IPR002104">
    <property type="entry name" value="Integrase_catalytic"/>
</dbReference>
<dbReference type="InterPro" id="IPR050090">
    <property type="entry name" value="Tyrosine_recombinase_XerCD"/>
</dbReference>
<dbReference type="PANTHER" id="PTHR30349">
    <property type="entry name" value="PHAGE INTEGRASE-RELATED"/>
    <property type="match status" value="1"/>
</dbReference>
<dbReference type="Pfam" id="PF02899">
    <property type="entry name" value="Phage_int_SAM_1"/>
    <property type="match status" value="1"/>
</dbReference>